<dbReference type="InterPro" id="IPR030395">
    <property type="entry name" value="GP_PDE_dom"/>
</dbReference>
<protein>
    <submittedName>
        <fullName evidence="3">Uu.00g121840.m01.CDS01</fullName>
    </submittedName>
</protein>
<dbReference type="GO" id="GO:0047389">
    <property type="term" value="F:glycerophosphocholine phosphodiesterase activity"/>
    <property type="evidence" value="ECO:0007669"/>
    <property type="project" value="TreeGrafter"/>
</dbReference>
<comment type="caution">
    <text evidence="3">The sequence shown here is derived from an EMBL/GenBank/DDBJ whole genome shotgun (WGS) entry which is preliminary data.</text>
</comment>
<dbReference type="EMBL" id="CAUWAG010000007">
    <property type="protein sequence ID" value="CAJ2504790.1"/>
    <property type="molecule type" value="Genomic_DNA"/>
</dbReference>
<dbReference type="PROSITE" id="PS51704">
    <property type="entry name" value="GP_PDE"/>
    <property type="match status" value="1"/>
</dbReference>
<evidence type="ECO:0000313" key="3">
    <source>
        <dbReference type="EMBL" id="CAJ2504790.1"/>
    </source>
</evidence>
<sequence length="539" mass="59228">MVSLLLEAGASQDAVDSFGWTAKEIATFRGHIATAGLFETSSPSIRLQDSDVRKLMPVDYTIARLDTGQKAILATLGFSTGSWLTLEIHAPGSTKEAHRVHLPILADESDEQLMFPIPENDDAHLVFRIFRRDTESCQEEVLLGSGIAVLESGISHLGLNRQSLVREHVVVVLDRRSMQPMGTILFSYVIAKPFPGLSTSKDKGGPKTPAPILVGHRGLGQNTASQDYLQIGENTIQSFLSAWSVLHVQITRDLEAVIYHDFCLSEYGTDLPIHDMTLDQYLVAGSRQSPRGPAVSILEGPNGEVKNDHSRRRARSLDLRDDVSLAQLHDRMKHTVDFRSKGFKPNARGECIQDSFTTLEEILIKLPGHIGFNIEIKYPRLHEAADAGLPPIAIELNTFIDTALTKIQRFGGTRPIILSSFTPEVCMLLALKQQAYPVMFITNAGKLPMTDLNKMAASVQVAVRFARRWKLAGLVFACEPMLLCPRLVQVVQAAGLKCGSYGLPNNEPKNAKLQAKAGVDLLFADRVGLIAKALEDVKK</sequence>
<dbReference type="PANTHER" id="PTHR22958:SF1">
    <property type="entry name" value="GLYCEROPHOSPHOCHOLINE PHOSPHODIESTERASE GPCPD1"/>
    <property type="match status" value="1"/>
</dbReference>
<dbReference type="AlphaFoldDB" id="A0AAI8VH32"/>
<dbReference type="PANTHER" id="PTHR22958">
    <property type="entry name" value="GLYCEROPHOSPHORYL DIESTER PHOSPHODIESTERASE"/>
    <property type="match status" value="1"/>
</dbReference>
<dbReference type="SUPFAM" id="SSF51695">
    <property type="entry name" value="PLC-like phosphodiesterases"/>
    <property type="match status" value="1"/>
</dbReference>
<keyword evidence="4" id="KW-1185">Reference proteome</keyword>
<name>A0AAI8VH32_9PEZI</name>
<dbReference type="Pfam" id="PF25329">
    <property type="entry name" value="C2_GDE1"/>
    <property type="match status" value="1"/>
</dbReference>
<accession>A0AAI8VH32</accession>
<evidence type="ECO:0000259" key="2">
    <source>
        <dbReference type="PROSITE" id="PS51704"/>
    </source>
</evidence>
<dbReference type="InterPro" id="IPR051578">
    <property type="entry name" value="GDPD"/>
</dbReference>
<dbReference type="InterPro" id="IPR057506">
    <property type="entry name" value="C2_GPCPD1"/>
</dbReference>
<evidence type="ECO:0000313" key="4">
    <source>
        <dbReference type="Proteomes" id="UP001295740"/>
    </source>
</evidence>
<dbReference type="Proteomes" id="UP001295740">
    <property type="component" value="Unassembled WGS sequence"/>
</dbReference>
<dbReference type="Pfam" id="PF03009">
    <property type="entry name" value="GDPD"/>
    <property type="match status" value="1"/>
</dbReference>
<reference evidence="3" key="1">
    <citation type="submission" date="2023-10" db="EMBL/GenBank/DDBJ databases">
        <authorList>
            <person name="Hackl T."/>
        </authorList>
    </citation>
    <scope>NUCLEOTIDE SEQUENCE</scope>
</reference>
<gene>
    <name evidence="3" type="ORF">KHLLAP_LOCUS5258</name>
</gene>
<proteinExistence type="predicted"/>
<keyword evidence="1" id="KW-0378">Hydrolase</keyword>
<dbReference type="InterPro" id="IPR017946">
    <property type="entry name" value="PLC-like_Pdiesterase_TIM-brl"/>
</dbReference>
<organism evidence="3 4">
    <name type="scientific">Anthostomella pinea</name>
    <dbReference type="NCBI Taxonomy" id="933095"/>
    <lineage>
        <taxon>Eukaryota</taxon>
        <taxon>Fungi</taxon>
        <taxon>Dikarya</taxon>
        <taxon>Ascomycota</taxon>
        <taxon>Pezizomycotina</taxon>
        <taxon>Sordariomycetes</taxon>
        <taxon>Xylariomycetidae</taxon>
        <taxon>Xylariales</taxon>
        <taxon>Xylariaceae</taxon>
        <taxon>Anthostomella</taxon>
    </lineage>
</organism>
<dbReference type="Gene3D" id="3.20.20.190">
    <property type="entry name" value="Phosphatidylinositol (PI) phosphodiesterase"/>
    <property type="match status" value="1"/>
</dbReference>
<evidence type="ECO:0000256" key="1">
    <source>
        <dbReference type="ARBA" id="ARBA00022801"/>
    </source>
</evidence>
<dbReference type="GO" id="GO:0046475">
    <property type="term" value="P:glycerophospholipid catabolic process"/>
    <property type="evidence" value="ECO:0007669"/>
    <property type="project" value="TreeGrafter"/>
</dbReference>
<feature type="domain" description="GP-PDE" evidence="2">
    <location>
        <begin position="211"/>
        <end position="534"/>
    </location>
</feature>